<evidence type="ECO:0000256" key="17">
    <source>
        <dbReference type="ARBA" id="ARBA00044518"/>
    </source>
</evidence>
<dbReference type="Proteomes" id="UP000507470">
    <property type="component" value="Unassembled WGS sequence"/>
</dbReference>
<accession>A0A6J8C5W7</accession>
<keyword evidence="9" id="KW-0276">Fatty acid metabolism</keyword>
<evidence type="ECO:0000259" key="27">
    <source>
        <dbReference type="Pfam" id="PF02776"/>
    </source>
</evidence>
<comment type="catalytic activity">
    <reaction evidence="18">
        <text>2-hydroxyoctadecanoyl-CoA = heptadecanal + formyl-CoA</text>
        <dbReference type="Rhea" id="RHEA:55196"/>
        <dbReference type="ChEBI" id="CHEBI:57376"/>
        <dbReference type="ChEBI" id="CHEBI:74116"/>
        <dbReference type="ChEBI" id="CHEBI:138631"/>
    </reaction>
    <physiologicalReaction direction="left-to-right" evidence="18">
        <dbReference type="Rhea" id="RHEA:55197"/>
    </physiologicalReaction>
</comment>
<dbReference type="FunFam" id="3.40.50.1220:FF:000006">
    <property type="entry name" value="2-hydroxyacyl-CoA lyase 1"/>
    <property type="match status" value="1"/>
</dbReference>
<dbReference type="GO" id="GO:0106359">
    <property type="term" value="F:2-hydroxyacyl-CoA lyase activity"/>
    <property type="evidence" value="ECO:0007669"/>
    <property type="project" value="UniProtKB-EC"/>
</dbReference>
<dbReference type="Pfam" id="PF02776">
    <property type="entry name" value="TPP_enzyme_N"/>
    <property type="match status" value="1"/>
</dbReference>
<keyword evidence="12" id="KW-0443">Lipid metabolism</keyword>
<comment type="catalytic activity">
    <reaction evidence="19">
        <text>2-hydroxy-3-methylhexadecanoyl-CoA = 2-methylpentadecanal + formyl-CoA</text>
        <dbReference type="Rhea" id="RHEA:25379"/>
        <dbReference type="ChEBI" id="CHEBI:49190"/>
        <dbReference type="ChEBI" id="CHEBI:57376"/>
        <dbReference type="ChEBI" id="CHEBI:58784"/>
    </reaction>
    <physiologicalReaction direction="left-to-right" evidence="19">
        <dbReference type="Rhea" id="RHEA:25380"/>
    </physiologicalReaction>
</comment>
<evidence type="ECO:0000256" key="22">
    <source>
        <dbReference type="ARBA" id="ARBA00075677"/>
    </source>
</evidence>
<dbReference type="GO" id="GO:0005777">
    <property type="term" value="C:peroxisome"/>
    <property type="evidence" value="ECO:0007669"/>
    <property type="project" value="UniProtKB-SubCell"/>
</dbReference>
<dbReference type="InterPro" id="IPR012000">
    <property type="entry name" value="Thiamin_PyroP_enz_cen_dom"/>
</dbReference>
<comment type="pathway">
    <text evidence="4">Lipid metabolism; fatty acid metabolism.</text>
</comment>
<dbReference type="CDD" id="cd07035">
    <property type="entry name" value="TPP_PYR_POX_like"/>
    <property type="match status" value="1"/>
</dbReference>
<evidence type="ECO:0000256" key="20">
    <source>
        <dbReference type="ARBA" id="ARBA00051426"/>
    </source>
</evidence>
<evidence type="ECO:0000256" key="1">
    <source>
        <dbReference type="ARBA" id="ARBA00001946"/>
    </source>
</evidence>
<dbReference type="CDD" id="cd02004">
    <property type="entry name" value="TPP_BZL_OCoD_HPCL"/>
    <property type="match status" value="1"/>
</dbReference>
<dbReference type="SUPFAM" id="SSF52518">
    <property type="entry name" value="Thiamin diphosphate-binding fold (THDP-binding)"/>
    <property type="match status" value="2"/>
</dbReference>
<keyword evidence="14 28" id="KW-0456">Lyase</keyword>
<evidence type="ECO:0000313" key="28">
    <source>
        <dbReference type="EMBL" id="CAC5391082.1"/>
    </source>
</evidence>
<organism evidence="28 29">
    <name type="scientific">Mytilus coruscus</name>
    <name type="common">Sea mussel</name>
    <dbReference type="NCBI Taxonomy" id="42192"/>
    <lineage>
        <taxon>Eukaryota</taxon>
        <taxon>Metazoa</taxon>
        <taxon>Spiralia</taxon>
        <taxon>Lophotrochozoa</taxon>
        <taxon>Mollusca</taxon>
        <taxon>Bivalvia</taxon>
        <taxon>Autobranchia</taxon>
        <taxon>Pteriomorphia</taxon>
        <taxon>Mytilida</taxon>
        <taxon>Mytiloidea</taxon>
        <taxon>Mytilidae</taxon>
        <taxon>Mytilinae</taxon>
        <taxon>Mytilus</taxon>
    </lineage>
</organism>
<evidence type="ECO:0000256" key="13">
    <source>
        <dbReference type="ARBA" id="ARBA00023140"/>
    </source>
</evidence>
<evidence type="ECO:0000256" key="19">
    <source>
        <dbReference type="ARBA" id="ARBA00050321"/>
    </source>
</evidence>
<comment type="subcellular location">
    <subcellularLocation>
        <location evidence="3">Peroxisome</location>
    </subcellularLocation>
</comment>
<protein>
    <recommendedName>
        <fullName evidence="21">2-hydroxyacyl-CoA lyase 1</fullName>
        <ecNumber evidence="17">4.1.2.63</ecNumber>
    </recommendedName>
    <alternativeName>
        <fullName evidence="22">2-hydroxyphytanoyl-CoA lyase</fullName>
    </alternativeName>
    <alternativeName>
        <fullName evidence="23">Phytanoyl-CoA 2-hydroxylase 2</fullName>
    </alternativeName>
</protein>
<dbReference type="PANTHER" id="PTHR43710">
    <property type="entry name" value="2-HYDROXYACYL-COA LYASE"/>
    <property type="match status" value="1"/>
</dbReference>
<evidence type="ECO:0000256" key="14">
    <source>
        <dbReference type="ARBA" id="ARBA00023239"/>
    </source>
</evidence>
<reference evidence="28 29" key="1">
    <citation type="submission" date="2020-06" db="EMBL/GenBank/DDBJ databases">
        <authorList>
            <person name="Li R."/>
            <person name="Bekaert M."/>
        </authorList>
    </citation>
    <scope>NUCLEOTIDE SEQUENCE [LARGE SCALE GENOMIC DNA]</scope>
    <source>
        <strain evidence="29">wild</strain>
    </source>
</reference>
<evidence type="ECO:0000313" key="29">
    <source>
        <dbReference type="Proteomes" id="UP000507470"/>
    </source>
</evidence>
<dbReference type="OrthoDB" id="10006023at2759"/>
<evidence type="ECO:0000256" key="15">
    <source>
        <dbReference type="ARBA" id="ARBA00044451"/>
    </source>
</evidence>
<dbReference type="NCBIfam" id="NF006721">
    <property type="entry name" value="PRK09259.1"/>
    <property type="match status" value="1"/>
</dbReference>
<evidence type="ECO:0000256" key="21">
    <source>
        <dbReference type="ARBA" id="ARBA00069582"/>
    </source>
</evidence>
<keyword evidence="10" id="KW-0460">Magnesium</keyword>
<dbReference type="GO" id="GO:0001561">
    <property type="term" value="P:fatty acid alpha-oxidation"/>
    <property type="evidence" value="ECO:0007669"/>
    <property type="project" value="UniProtKB-ARBA"/>
</dbReference>
<dbReference type="EMBL" id="CACVKT020004662">
    <property type="protein sequence ID" value="CAC5391082.1"/>
    <property type="molecule type" value="Genomic_DNA"/>
</dbReference>
<feature type="domain" description="Thiamine pyrophosphate enzyme central" evidence="25">
    <location>
        <begin position="197"/>
        <end position="326"/>
    </location>
</feature>
<dbReference type="FunFam" id="3.40.50.970:FF:000027">
    <property type="entry name" value="2-hydroxyacyl-CoA lyase 1"/>
    <property type="match status" value="1"/>
</dbReference>
<comment type="catalytic activity">
    <reaction evidence="16">
        <text>an (R)-2-hydroxy-long-chain-fatty acyl-CoA = a long-chain fatty aldehyde + formyl-CoA</text>
        <dbReference type="Rhea" id="RHEA:67444"/>
        <dbReference type="ChEBI" id="CHEBI:17176"/>
        <dbReference type="ChEBI" id="CHEBI:57376"/>
        <dbReference type="ChEBI" id="CHEBI:170012"/>
        <dbReference type="EC" id="4.1.2.63"/>
    </reaction>
    <physiologicalReaction direction="left-to-right" evidence="16">
        <dbReference type="Rhea" id="RHEA:67445"/>
    </physiologicalReaction>
</comment>
<keyword evidence="13" id="KW-0576">Peroxisome</keyword>
<evidence type="ECO:0000256" key="6">
    <source>
        <dbReference type="ARBA" id="ARBA00011881"/>
    </source>
</evidence>
<proteinExistence type="inferred from homology"/>
<evidence type="ECO:0000256" key="16">
    <source>
        <dbReference type="ARBA" id="ARBA00044454"/>
    </source>
</evidence>
<dbReference type="InterPro" id="IPR011766">
    <property type="entry name" value="TPP_enzyme_TPP-bd"/>
</dbReference>
<evidence type="ECO:0000256" key="4">
    <source>
        <dbReference type="ARBA" id="ARBA00004872"/>
    </source>
</evidence>
<evidence type="ECO:0000256" key="18">
    <source>
        <dbReference type="ARBA" id="ARBA00048738"/>
    </source>
</evidence>
<sequence length="573" mass="62921">MADDMKTMDGAHILCTALKAQGVEYMFGIVGIPVTEIAMAAQELGIRYIGMRNEQAASYGASIIGYMTRKPAVCLVVSGPGLVHALAGMSNAMENCWPMIVIGGSSEQDQEGMDAFQECPQVDIARPFSKYTARPNKTERIPFYVEKAVRFSTFGRPGPVYLDFPGNMINQNVLEKNISPFVVCPSPPVTLADPEKVRDAADLLYYAQKPLVIIGKGAAYSQAENSVRELVEGCKLPFLPTPMGKGVLPDDHPLCVAPARSKALQEADVIVLLGARLNWILHFGLPPRFNAKVKIIQIDIHAEQMGNNVQSAFSLVGDCSAIVQQINEVYGKMPGRFAFSTKSPWWKTLTSKVQANQQSVQQMIDDKSVPMNYFAAYDEIRSLLPKDCIIVSEGANTMDISRTMILNSLPRHRLDAGTYGTMGVGLGFVVAAAAWCKDHTPNKKVVSIQGDSAFGFSGMELETICRYKLPVIMIIMNNNGIYNGLDGESWESLQDMDLPLSLPPSCLTVDAHYERMIEAFGGKGYFVRTAAELKSSLTTALNSKDQISLINVMINPQAQRKPQDFFWLTKSKM</sequence>
<evidence type="ECO:0000256" key="3">
    <source>
        <dbReference type="ARBA" id="ARBA00004275"/>
    </source>
</evidence>
<gene>
    <name evidence="28" type="ORF">MCOR_26121</name>
</gene>
<evidence type="ECO:0000256" key="5">
    <source>
        <dbReference type="ARBA" id="ARBA00007812"/>
    </source>
</evidence>
<feature type="domain" description="Thiamine pyrophosphate enzyme N-terminal TPP-binding" evidence="27">
    <location>
        <begin position="8"/>
        <end position="122"/>
    </location>
</feature>
<comment type="similarity">
    <text evidence="5 24">Belongs to the TPP enzyme family.</text>
</comment>
<dbReference type="GO" id="GO:0000287">
    <property type="term" value="F:magnesium ion binding"/>
    <property type="evidence" value="ECO:0007669"/>
    <property type="project" value="InterPro"/>
</dbReference>
<evidence type="ECO:0000256" key="10">
    <source>
        <dbReference type="ARBA" id="ARBA00022842"/>
    </source>
</evidence>
<dbReference type="SUPFAM" id="SSF52467">
    <property type="entry name" value="DHS-like NAD/FAD-binding domain"/>
    <property type="match status" value="1"/>
</dbReference>
<dbReference type="Gene3D" id="3.40.50.1220">
    <property type="entry name" value="TPP-binding domain"/>
    <property type="match status" value="1"/>
</dbReference>
<comment type="cofactor">
    <cofactor evidence="1">
        <name>Mg(2+)</name>
        <dbReference type="ChEBI" id="CHEBI:18420"/>
    </cofactor>
</comment>
<evidence type="ECO:0000256" key="24">
    <source>
        <dbReference type="RuleBase" id="RU362132"/>
    </source>
</evidence>
<evidence type="ECO:0000259" key="26">
    <source>
        <dbReference type="Pfam" id="PF02775"/>
    </source>
</evidence>
<name>A0A6J8C5W7_MYTCO</name>
<comment type="cofactor">
    <cofactor evidence="2">
        <name>thiamine diphosphate</name>
        <dbReference type="ChEBI" id="CHEBI:58937"/>
    </cofactor>
</comment>
<evidence type="ECO:0000256" key="2">
    <source>
        <dbReference type="ARBA" id="ARBA00001964"/>
    </source>
</evidence>
<dbReference type="PANTHER" id="PTHR43710:SF2">
    <property type="entry name" value="2-HYDROXYACYL-COA LYASE 1"/>
    <property type="match status" value="1"/>
</dbReference>
<dbReference type="Pfam" id="PF02775">
    <property type="entry name" value="TPP_enzyme_C"/>
    <property type="match status" value="1"/>
</dbReference>
<dbReference type="GO" id="GO:0030976">
    <property type="term" value="F:thiamine pyrophosphate binding"/>
    <property type="evidence" value="ECO:0007669"/>
    <property type="project" value="InterPro"/>
</dbReference>
<dbReference type="Gene3D" id="3.40.50.970">
    <property type="match status" value="2"/>
</dbReference>
<keyword evidence="29" id="KW-1185">Reference proteome</keyword>
<keyword evidence="8" id="KW-0479">Metal-binding</keyword>
<dbReference type="InterPro" id="IPR029035">
    <property type="entry name" value="DHS-like_NAD/FAD-binding_dom"/>
</dbReference>
<evidence type="ECO:0000256" key="9">
    <source>
        <dbReference type="ARBA" id="ARBA00022832"/>
    </source>
</evidence>
<dbReference type="EC" id="4.1.2.63" evidence="17"/>
<dbReference type="AlphaFoldDB" id="A0A6J8C5W7"/>
<dbReference type="InterPro" id="IPR045025">
    <property type="entry name" value="HACL1-like"/>
</dbReference>
<dbReference type="Pfam" id="PF00205">
    <property type="entry name" value="TPP_enzyme_M"/>
    <property type="match status" value="1"/>
</dbReference>
<feature type="domain" description="Thiamine pyrophosphate enzyme TPP-binding" evidence="26">
    <location>
        <begin position="394"/>
        <end position="552"/>
    </location>
</feature>
<evidence type="ECO:0000256" key="23">
    <source>
        <dbReference type="ARBA" id="ARBA00081652"/>
    </source>
</evidence>
<dbReference type="FunFam" id="3.40.50.970:FF:000038">
    <property type="entry name" value="2-hydroxyacyl-CoA lyase 1 isoform X1"/>
    <property type="match status" value="1"/>
</dbReference>
<comment type="subunit">
    <text evidence="6">Homotetramer.</text>
</comment>
<keyword evidence="11 24" id="KW-0786">Thiamine pyrophosphate</keyword>
<dbReference type="InterPro" id="IPR012001">
    <property type="entry name" value="Thiamin_PyroP_enz_TPP-bd_dom"/>
</dbReference>
<keyword evidence="7" id="KW-0597">Phosphoprotein</keyword>
<evidence type="ECO:0000256" key="8">
    <source>
        <dbReference type="ARBA" id="ARBA00022723"/>
    </source>
</evidence>
<dbReference type="InterPro" id="IPR029061">
    <property type="entry name" value="THDP-binding"/>
</dbReference>
<comment type="catalytic activity">
    <reaction evidence="15">
        <text>a 2-hydroxy-3-methyl fatty acyl-CoA = a 2-methyl-branched fatty aldehyde + formyl-CoA</text>
        <dbReference type="Rhea" id="RHEA:25375"/>
        <dbReference type="ChEBI" id="CHEBI:49188"/>
        <dbReference type="ChEBI" id="CHEBI:57376"/>
        <dbReference type="ChEBI" id="CHEBI:58783"/>
        <dbReference type="EC" id="4.1.2.63"/>
    </reaction>
    <physiologicalReaction direction="left-to-right" evidence="15">
        <dbReference type="Rhea" id="RHEA:25376"/>
    </physiologicalReaction>
</comment>
<comment type="catalytic activity">
    <reaction evidence="20">
        <text>2-hydroxyphytanoyl-CoA = 2,6,10,14-tetramethylpentadecanal + formyl-CoA</text>
        <dbReference type="Rhea" id="RHEA:25355"/>
        <dbReference type="ChEBI" id="CHEBI:49189"/>
        <dbReference type="ChEBI" id="CHEBI:57334"/>
        <dbReference type="ChEBI" id="CHEBI:57376"/>
    </reaction>
    <physiologicalReaction direction="left-to-right" evidence="20">
        <dbReference type="Rhea" id="RHEA:25356"/>
    </physiologicalReaction>
</comment>
<evidence type="ECO:0000259" key="25">
    <source>
        <dbReference type="Pfam" id="PF00205"/>
    </source>
</evidence>
<evidence type="ECO:0000256" key="12">
    <source>
        <dbReference type="ARBA" id="ARBA00023098"/>
    </source>
</evidence>
<evidence type="ECO:0000256" key="7">
    <source>
        <dbReference type="ARBA" id="ARBA00022553"/>
    </source>
</evidence>
<evidence type="ECO:0000256" key="11">
    <source>
        <dbReference type="ARBA" id="ARBA00023052"/>
    </source>
</evidence>